<dbReference type="PANTHER" id="PTHR44688">
    <property type="entry name" value="DNA-BINDING TRANSCRIPTIONAL ACTIVATOR DEVR_DOSR"/>
    <property type="match status" value="1"/>
</dbReference>
<dbReference type="GO" id="GO:0006355">
    <property type="term" value="P:regulation of DNA-templated transcription"/>
    <property type="evidence" value="ECO:0007669"/>
    <property type="project" value="InterPro"/>
</dbReference>
<keyword evidence="5" id="KW-0804">Transcription</keyword>
<dbReference type="PRINTS" id="PR00038">
    <property type="entry name" value="HTHLUXR"/>
</dbReference>
<name>A0A7Z0VPP3_9GAMM</name>
<dbReference type="SUPFAM" id="SSF46894">
    <property type="entry name" value="C-terminal effector domain of the bipartite response regulators"/>
    <property type="match status" value="1"/>
</dbReference>
<keyword evidence="2" id="KW-0902">Two-component regulatory system</keyword>
<dbReference type="CDD" id="cd06170">
    <property type="entry name" value="LuxR_C_like"/>
    <property type="match status" value="1"/>
</dbReference>
<feature type="modified residue" description="4-aspartylphosphate" evidence="6">
    <location>
        <position position="56"/>
    </location>
</feature>
<feature type="domain" description="Response regulatory" evidence="8">
    <location>
        <begin position="7"/>
        <end position="121"/>
    </location>
</feature>
<feature type="domain" description="HTH luxR-type" evidence="7">
    <location>
        <begin position="137"/>
        <end position="202"/>
    </location>
</feature>
<dbReference type="PANTHER" id="PTHR44688:SF16">
    <property type="entry name" value="DNA-BINDING TRANSCRIPTIONAL ACTIVATOR DEVR_DOSR"/>
    <property type="match status" value="1"/>
</dbReference>
<dbReference type="PROSITE" id="PS50043">
    <property type="entry name" value="HTH_LUXR_2"/>
    <property type="match status" value="1"/>
</dbReference>
<evidence type="ECO:0000256" key="3">
    <source>
        <dbReference type="ARBA" id="ARBA00023015"/>
    </source>
</evidence>
<dbReference type="InterPro" id="IPR016032">
    <property type="entry name" value="Sig_transdc_resp-reg_C-effctor"/>
</dbReference>
<evidence type="ECO:0000256" key="5">
    <source>
        <dbReference type="ARBA" id="ARBA00023163"/>
    </source>
</evidence>
<protein>
    <submittedName>
        <fullName evidence="9">Response regulator protein TodT</fullName>
    </submittedName>
</protein>
<dbReference type="GO" id="GO:0003677">
    <property type="term" value="F:DNA binding"/>
    <property type="evidence" value="ECO:0007669"/>
    <property type="project" value="UniProtKB-KW"/>
</dbReference>
<organism evidence="9 10">
    <name type="scientific">Candidatus Thiodiazotropha endolucinida</name>
    <dbReference type="NCBI Taxonomy" id="1655433"/>
    <lineage>
        <taxon>Bacteria</taxon>
        <taxon>Pseudomonadati</taxon>
        <taxon>Pseudomonadota</taxon>
        <taxon>Gammaproteobacteria</taxon>
        <taxon>Chromatiales</taxon>
        <taxon>Sedimenticolaceae</taxon>
        <taxon>Candidatus Thiodiazotropha</taxon>
    </lineage>
</organism>
<dbReference type="PROSITE" id="PS00622">
    <property type="entry name" value="HTH_LUXR_1"/>
    <property type="match status" value="1"/>
</dbReference>
<dbReference type="PROSITE" id="PS50110">
    <property type="entry name" value="RESPONSE_REGULATORY"/>
    <property type="match status" value="1"/>
</dbReference>
<comment type="caution">
    <text evidence="9">The sequence shown here is derived from an EMBL/GenBank/DDBJ whole genome shotgun (WGS) entry which is preliminary data.</text>
</comment>
<dbReference type="SUPFAM" id="SSF52172">
    <property type="entry name" value="CheY-like"/>
    <property type="match status" value="1"/>
</dbReference>
<dbReference type="EMBL" id="MARB01000001">
    <property type="protein sequence ID" value="ODJ89613.1"/>
    <property type="molecule type" value="Genomic_DNA"/>
</dbReference>
<dbReference type="SMART" id="SM00448">
    <property type="entry name" value="REC"/>
    <property type="match status" value="1"/>
</dbReference>
<dbReference type="OrthoDB" id="9802186at2"/>
<dbReference type="Gene3D" id="3.40.50.2300">
    <property type="match status" value="1"/>
</dbReference>
<keyword evidence="1 6" id="KW-0597">Phosphoprotein</keyword>
<dbReference type="FunFam" id="3.40.50.2300:FF:000018">
    <property type="entry name" value="DNA-binding transcriptional regulator NtrC"/>
    <property type="match status" value="1"/>
</dbReference>
<keyword evidence="4" id="KW-0238">DNA-binding</keyword>
<dbReference type="Pfam" id="PF00072">
    <property type="entry name" value="Response_reg"/>
    <property type="match status" value="1"/>
</dbReference>
<dbReference type="AlphaFoldDB" id="A0A7Z0VPP3"/>
<accession>A0A7Z0VPP3</accession>
<evidence type="ECO:0000256" key="2">
    <source>
        <dbReference type="ARBA" id="ARBA00023012"/>
    </source>
</evidence>
<evidence type="ECO:0000313" key="9">
    <source>
        <dbReference type="EMBL" id="ODJ89613.1"/>
    </source>
</evidence>
<dbReference type="CDD" id="cd17537">
    <property type="entry name" value="REC_FixJ"/>
    <property type="match status" value="1"/>
</dbReference>
<dbReference type="Gene3D" id="1.10.10.10">
    <property type="entry name" value="Winged helix-like DNA-binding domain superfamily/Winged helix DNA-binding domain"/>
    <property type="match status" value="1"/>
</dbReference>
<keyword evidence="3" id="KW-0805">Transcription regulation</keyword>
<gene>
    <name evidence="9" type="primary">todT</name>
    <name evidence="9" type="ORF">CODIS_01730</name>
</gene>
<dbReference type="Proteomes" id="UP000094769">
    <property type="component" value="Unassembled WGS sequence"/>
</dbReference>
<evidence type="ECO:0000259" key="8">
    <source>
        <dbReference type="PROSITE" id="PS50110"/>
    </source>
</evidence>
<dbReference type="InterPro" id="IPR036388">
    <property type="entry name" value="WH-like_DNA-bd_sf"/>
</dbReference>
<evidence type="ECO:0000256" key="1">
    <source>
        <dbReference type="ARBA" id="ARBA00022553"/>
    </source>
</evidence>
<reference evidence="9 10" key="1">
    <citation type="submission" date="2016-06" db="EMBL/GenBank/DDBJ databases">
        <title>Genome sequence of endosymbiont of Candidatus Endolucinida thiodiazotropha.</title>
        <authorList>
            <person name="Poehlein A."/>
            <person name="Koenig S."/>
            <person name="Heiden S.E."/>
            <person name="Thuermer A."/>
            <person name="Voget S."/>
            <person name="Daniel R."/>
            <person name="Markert S."/>
            <person name="Gros O."/>
            <person name="Schweder T."/>
        </authorList>
    </citation>
    <scope>NUCLEOTIDE SEQUENCE [LARGE SCALE GENOMIC DNA]</scope>
    <source>
        <strain evidence="9 10">COS</strain>
    </source>
</reference>
<sequence>MEQLKPTVFVVDDDEEVRGALKLLFESVGLPVVCYPSAGDYLEQFDESLPGCLVVDIRMPGMSGLDMQEKLAERPIHPPVIIITGHGDVPMAVRAVQAGAVDFIEKPFRDQILLDSVHRAIEKDAERRGEASRLSEIREHLDQLTPREREVLDLVIGGMRNKNISEQLGITLSTVEAHRSRVMEKMQADSLSHLMRMMLTLEKD</sequence>
<dbReference type="GO" id="GO:0000160">
    <property type="term" value="P:phosphorelay signal transduction system"/>
    <property type="evidence" value="ECO:0007669"/>
    <property type="project" value="UniProtKB-KW"/>
</dbReference>
<keyword evidence="10" id="KW-1185">Reference proteome</keyword>
<dbReference type="SMART" id="SM00421">
    <property type="entry name" value="HTH_LUXR"/>
    <property type="match status" value="1"/>
</dbReference>
<dbReference type="RefSeq" id="WP_069120534.1">
    <property type="nucleotide sequence ID" value="NZ_MARB01000001.1"/>
</dbReference>
<evidence type="ECO:0000256" key="6">
    <source>
        <dbReference type="PROSITE-ProRule" id="PRU00169"/>
    </source>
</evidence>
<evidence type="ECO:0000259" key="7">
    <source>
        <dbReference type="PROSITE" id="PS50043"/>
    </source>
</evidence>
<dbReference type="InterPro" id="IPR011006">
    <property type="entry name" value="CheY-like_superfamily"/>
</dbReference>
<proteinExistence type="predicted"/>
<dbReference type="Pfam" id="PF00196">
    <property type="entry name" value="GerE"/>
    <property type="match status" value="1"/>
</dbReference>
<dbReference type="InterPro" id="IPR001789">
    <property type="entry name" value="Sig_transdc_resp-reg_receiver"/>
</dbReference>
<evidence type="ECO:0000313" key="10">
    <source>
        <dbReference type="Proteomes" id="UP000094769"/>
    </source>
</evidence>
<dbReference type="InterPro" id="IPR000792">
    <property type="entry name" value="Tscrpt_reg_LuxR_C"/>
</dbReference>
<evidence type="ECO:0000256" key="4">
    <source>
        <dbReference type="ARBA" id="ARBA00023125"/>
    </source>
</evidence>